<accession>A0AAV5RAK0</accession>
<reference evidence="2 3" key="1">
    <citation type="journal article" date="2023" name="Elife">
        <title>Identification of key yeast species and microbe-microbe interactions impacting larval growth of Drosophila in the wild.</title>
        <authorList>
            <person name="Mure A."/>
            <person name="Sugiura Y."/>
            <person name="Maeda R."/>
            <person name="Honda K."/>
            <person name="Sakurai N."/>
            <person name="Takahashi Y."/>
            <person name="Watada M."/>
            <person name="Katoh T."/>
            <person name="Gotoh A."/>
            <person name="Gotoh Y."/>
            <person name="Taniguchi I."/>
            <person name="Nakamura K."/>
            <person name="Hayashi T."/>
            <person name="Katayama T."/>
            <person name="Uemura T."/>
            <person name="Hattori Y."/>
        </authorList>
    </citation>
    <scope>NUCLEOTIDE SEQUENCE [LARGE SCALE GENOMIC DNA]</scope>
    <source>
        <strain evidence="2 3">PK-24</strain>
    </source>
</reference>
<gene>
    <name evidence="2" type="ORF">DAPK24_051480</name>
</gene>
<dbReference type="EMBL" id="BTGB01000009">
    <property type="protein sequence ID" value="GMM48550.1"/>
    <property type="molecule type" value="Genomic_DNA"/>
</dbReference>
<comment type="caution">
    <text evidence="2">The sequence shown here is derived from an EMBL/GenBank/DDBJ whole genome shotgun (WGS) entry which is preliminary data.</text>
</comment>
<sequence>MSEYQRPIQLPEFQNAIKESSDEQLNFILQKLQLASKKLQDSNQLMNNLINKKKIDASKIHRNINLNIENNNNDHNDDDDDDDDDDDEFDPVTEDDIKLYSQCIKENDNVIQNQLDRIQIVKDELKIRNLPFDNDESNKVTISSLSNEKLNTESNNSDLIISTDNDDI</sequence>
<feature type="compositionally biased region" description="Acidic residues" evidence="1">
    <location>
        <begin position="76"/>
        <end position="93"/>
    </location>
</feature>
<evidence type="ECO:0000256" key="1">
    <source>
        <dbReference type="SAM" id="MobiDB-lite"/>
    </source>
</evidence>
<evidence type="ECO:0000313" key="3">
    <source>
        <dbReference type="Proteomes" id="UP001378960"/>
    </source>
</evidence>
<protein>
    <submittedName>
        <fullName evidence="2">Uncharacterized protein</fullName>
    </submittedName>
</protein>
<feature type="region of interest" description="Disordered" evidence="1">
    <location>
        <begin position="67"/>
        <end position="93"/>
    </location>
</feature>
<evidence type="ECO:0000313" key="2">
    <source>
        <dbReference type="EMBL" id="GMM48550.1"/>
    </source>
</evidence>
<dbReference type="AlphaFoldDB" id="A0AAV5RAK0"/>
<proteinExistence type="predicted"/>
<keyword evidence="3" id="KW-1185">Reference proteome</keyword>
<name>A0AAV5RAK0_PICKL</name>
<organism evidence="2 3">
    <name type="scientific">Pichia kluyveri</name>
    <name type="common">Yeast</name>
    <dbReference type="NCBI Taxonomy" id="36015"/>
    <lineage>
        <taxon>Eukaryota</taxon>
        <taxon>Fungi</taxon>
        <taxon>Dikarya</taxon>
        <taxon>Ascomycota</taxon>
        <taxon>Saccharomycotina</taxon>
        <taxon>Pichiomycetes</taxon>
        <taxon>Pichiales</taxon>
        <taxon>Pichiaceae</taxon>
        <taxon>Pichia</taxon>
    </lineage>
</organism>
<dbReference type="Proteomes" id="UP001378960">
    <property type="component" value="Unassembled WGS sequence"/>
</dbReference>